<dbReference type="Pfam" id="PF06251">
    <property type="entry name" value="Caps_syn_GfcC_C"/>
    <property type="match status" value="1"/>
</dbReference>
<keyword evidence="1" id="KW-0732">Signal</keyword>
<feature type="signal peptide" evidence="1">
    <location>
        <begin position="1"/>
        <end position="21"/>
    </location>
</feature>
<dbReference type="EMBL" id="JACHXR010000001">
    <property type="protein sequence ID" value="MBB3229740.1"/>
    <property type="molecule type" value="Genomic_DNA"/>
</dbReference>
<dbReference type="InterPro" id="IPR010425">
    <property type="entry name" value="Caps_synth_GfcC-like_C"/>
</dbReference>
<evidence type="ECO:0000256" key="1">
    <source>
        <dbReference type="SAM" id="SignalP"/>
    </source>
</evidence>
<evidence type="ECO:0000313" key="4">
    <source>
        <dbReference type="Proteomes" id="UP000518892"/>
    </source>
</evidence>
<evidence type="ECO:0000259" key="2">
    <source>
        <dbReference type="Pfam" id="PF06251"/>
    </source>
</evidence>
<organism evidence="3 4">
    <name type="scientific">Halomonas stenophila</name>
    <dbReference type="NCBI Taxonomy" id="795312"/>
    <lineage>
        <taxon>Bacteria</taxon>
        <taxon>Pseudomonadati</taxon>
        <taxon>Pseudomonadota</taxon>
        <taxon>Gammaproteobacteria</taxon>
        <taxon>Oceanospirillales</taxon>
        <taxon>Halomonadaceae</taxon>
        <taxon>Halomonas</taxon>
    </lineage>
</organism>
<keyword evidence="4" id="KW-1185">Reference proteome</keyword>
<proteinExistence type="predicted"/>
<name>A0A7W5ES21_9GAMM</name>
<feature type="domain" description="Capsule biosynthesis GfcC-like C-terminal" evidence="2">
    <location>
        <begin position="157"/>
        <end position="244"/>
    </location>
</feature>
<sequence length="254" mass="27493">MRNLTLVALGWLAMLPGLAQAQPVAASPTLLEAWLAWQEERQTRQAPAFDWAYSFALKANDAQGLEQRRRRLVAELEVLSNALALARDSDTADALTDWQRALSSLPALPARSPRRLGLPHLASDLRRNPAMGDIAALGTCQPPAWIETWTLEGVERLPWTPGMTADQALASLPAGATRGIDRVTLVTPLGETRDLGIAAWNHEAAPLAPGSRLVSRLPQRGLGGTVEGDLVNRELAAWLATRLPGDDCTIRDVE</sequence>
<accession>A0A7W5ES21</accession>
<gene>
    <name evidence="3" type="ORF">FHR97_000555</name>
</gene>
<evidence type="ECO:0000313" key="3">
    <source>
        <dbReference type="EMBL" id="MBB3229740.1"/>
    </source>
</evidence>
<reference evidence="3 4" key="1">
    <citation type="submission" date="2020-08" db="EMBL/GenBank/DDBJ databases">
        <title>Genomic Encyclopedia of Type Strains, Phase III (KMG-III): the genomes of soil and plant-associated and newly described type strains.</title>
        <authorList>
            <person name="Whitman W."/>
        </authorList>
    </citation>
    <scope>NUCLEOTIDE SEQUENCE [LARGE SCALE GENOMIC DNA]</scope>
    <source>
        <strain evidence="3 4">CECT 7744</strain>
    </source>
</reference>
<dbReference type="Gene3D" id="3.10.560.10">
    <property type="entry name" value="Outer membrane lipoprotein wza domain like"/>
    <property type="match status" value="1"/>
</dbReference>
<dbReference type="Proteomes" id="UP000518892">
    <property type="component" value="Unassembled WGS sequence"/>
</dbReference>
<dbReference type="RefSeq" id="WP_183382228.1">
    <property type="nucleotide sequence ID" value="NZ_JACHXR010000001.1"/>
</dbReference>
<dbReference type="AlphaFoldDB" id="A0A7W5ES21"/>
<comment type="caution">
    <text evidence="3">The sequence shown here is derived from an EMBL/GenBank/DDBJ whole genome shotgun (WGS) entry which is preliminary data.</text>
</comment>
<protein>
    <recommendedName>
        <fullName evidence="2">Capsule biosynthesis GfcC-like C-terminal domain-containing protein</fullName>
    </recommendedName>
</protein>
<feature type="chain" id="PRO_5031151052" description="Capsule biosynthesis GfcC-like C-terminal domain-containing protein" evidence="1">
    <location>
        <begin position="22"/>
        <end position="254"/>
    </location>
</feature>